<organism evidence="1">
    <name type="scientific">Rhodopseudomonas palustris (strain BisB18)</name>
    <dbReference type="NCBI Taxonomy" id="316056"/>
    <lineage>
        <taxon>Bacteria</taxon>
        <taxon>Pseudomonadati</taxon>
        <taxon>Pseudomonadota</taxon>
        <taxon>Alphaproteobacteria</taxon>
        <taxon>Hyphomicrobiales</taxon>
        <taxon>Nitrobacteraceae</taxon>
        <taxon>Rhodopseudomonas</taxon>
    </lineage>
</organism>
<proteinExistence type="predicted"/>
<accession>Q210S6</accession>
<dbReference type="KEGG" id="rpc:RPC_3571"/>
<reference evidence="1" key="1">
    <citation type="submission" date="2006-03" db="EMBL/GenBank/DDBJ databases">
        <title>Complete sequence of Rhodopseudomonas palustris BisB18.</title>
        <authorList>
            <consortium name="US DOE Joint Genome Institute"/>
            <person name="Copeland A."/>
            <person name="Lucas S."/>
            <person name="Lapidus A."/>
            <person name="Barry K."/>
            <person name="Detter J.C."/>
            <person name="Glavina del Rio T."/>
            <person name="Hammon N."/>
            <person name="Israni S."/>
            <person name="Dalin E."/>
            <person name="Tice H."/>
            <person name="Pitluck S."/>
            <person name="Chain P."/>
            <person name="Malfatti S."/>
            <person name="Shin M."/>
            <person name="Vergez L."/>
            <person name="Schmutz J."/>
            <person name="Larimer F."/>
            <person name="Land M."/>
            <person name="Hauser L."/>
            <person name="Pelletier D.A."/>
            <person name="Kyrpides N."/>
            <person name="Anderson I."/>
            <person name="Oda Y."/>
            <person name="Harwood C.S."/>
            <person name="Richardson P."/>
        </authorList>
    </citation>
    <scope>NUCLEOTIDE SEQUENCE [LARGE SCALE GENOMIC DNA]</scope>
    <source>
        <strain evidence="1">BisB18</strain>
    </source>
</reference>
<dbReference type="AlphaFoldDB" id="Q210S6"/>
<name>Q210S6_RHOPB</name>
<gene>
    <name evidence="1" type="ordered locus">RPC_3571</name>
</gene>
<sequence>MLLLSARTNLIAAKKFIEAKQKLREILASIGEMEALIHSEQQLKCTLRQPTGQVLFMRFGCTIRHVFVDRFDEAFSDHPNITP</sequence>
<dbReference type="EMBL" id="CP000301">
    <property type="protein sequence ID" value="ABD89110.1"/>
    <property type="molecule type" value="Genomic_DNA"/>
</dbReference>
<evidence type="ECO:0000313" key="1">
    <source>
        <dbReference type="EMBL" id="ABD89110.1"/>
    </source>
</evidence>
<dbReference type="HOGENOM" id="CLU_2540392_0_0_5"/>
<protein>
    <submittedName>
        <fullName evidence="1">Uncharacterized protein</fullName>
    </submittedName>
</protein>